<dbReference type="Pfam" id="PF00069">
    <property type="entry name" value="Pkinase"/>
    <property type="match status" value="1"/>
</dbReference>
<accession>A0ABY7VX41</accession>
<evidence type="ECO:0000313" key="8">
    <source>
        <dbReference type="Proteomes" id="UP001214250"/>
    </source>
</evidence>
<dbReference type="CDD" id="cd14014">
    <property type="entry name" value="STKc_PknB_like"/>
    <property type="match status" value="1"/>
</dbReference>
<dbReference type="PROSITE" id="PS50011">
    <property type="entry name" value="PROTEIN_KINASE_DOM"/>
    <property type="match status" value="1"/>
</dbReference>
<keyword evidence="4" id="KW-0067">ATP-binding</keyword>
<dbReference type="Pfam" id="PF14559">
    <property type="entry name" value="TPR_19"/>
    <property type="match status" value="1"/>
</dbReference>
<evidence type="ECO:0000256" key="5">
    <source>
        <dbReference type="SAM" id="MobiDB-lite"/>
    </source>
</evidence>
<keyword evidence="8" id="KW-1185">Reference proteome</keyword>
<protein>
    <submittedName>
        <fullName evidence="7">Protein kinase</fullName>
    </submittedName>
</protein>
<evidence type="ECO:0000256" key="2">
    <source>
        <dbReference type="ARBA" id="ARBA00022741"/>
    </source>
</evidence>
<gene>
    <name evidence="7" type="ORF">PQO03_18220</name>
</gene>
<dbReference type="Gene3D" id="3.80.10.10">
    <property type="entry name" value="Ribonuclease Inhibitor"/>
    <property type="match status" value="1"/>
</dbReference>
<keyword evidence="1" id="KW-0808">Transferase</keyword>
<dbReference type="InterPro" id="IPR032675">
    <property type="entry name" value="LRR_dom_sf"/>
</dbReference>
<evidence type="ECO:0000313" key="7">
    <source>
        <dbReference type="EMBL" id="WDE97765.1"/>
    </source>
</evidence>
<dbReference type="InterPro" id="IPR011990">
    <property type="entry name" value="TPR-like_helical_dom_sf"/>
</dbReference>
<keyword evidence="3 7" id="KW-0418">Kinase</keyword>
<evidence type="ECO:0000256" key="3">
    <source>
        <dbReference type="ARBA" id="ARBA00022777"/>
    </source>
</evidence>
<evidence type="ECO:0000256" key="4">
    <source>
        <dbReference type="ARBA" id="ARBA00022840"/>
    </source>
</evidence>
<dbReference type="InterPro" id="IPR000719">
    <property type="entry name" value="Prot_kinase_dom"/>
</dbReference>
<evidence type="ECO:0000259" key="6">
    <source>
        <dbReference type="PROSITE" id="PS50011"/>
    </source>
</evidence>
<sequence length="701" mass="80102">MNSSKEPSLEDNFTQSIDFLKESLMEVHEEESQEGKTYTNILTLLPQSFKNYRDINLFDEGGMKVIEKAWDPSGNREVAIASMKTDSEDLKQKILFINEAWTTGRMEHPNIVPVYEVAINDQQAPYFSMKMLRGMNLQDWLKKQSESAQKQSIPSLLEIFKKIIDAVAYAHSKGVVHLDLKPANIHVGEFGEILLIDWGLARVFNASLLSEQQLKLHEAIEPYLQSHSRGTPDYMAPESRDGTSPSPQADIYSLGIILRCLLTSAMPQSEAFDNLKKVPKSIQSIIGKSSATNLEVRYKTVESLNNDINSYLDGFANSAESPSTITHLQFFIKRHKQLCLFGLIASFIILTLTLYSFSEIKGSEAIALEETERTKQALADLQLETLEKDKLIKKLEPGILIEQRRYVNDLDFSEALRSMEFLMRMDSKDPEILFRYARLKFATLEFEKAQEVFIEVQKQDPNYPDIAHFLEASDHFLKLSQQRELNDDDYLNLASNVKQGTVALALFEKVYSTKNIHEQIEFFKKFMASKFSKQVYSIQILDNQNLEIKLKTASKSLNILCGLPVENLYLGPNSQVQSSLNHLTKLKKLSIYNGKVNTLKTTRNLIELIIEQSETSPSLSISPQDHPLLKTFSLRGSNLNKWPIFQNFPHLESLDLRETNFEKFSSLLHSNSLKTIYLTGPIPEDHLKRLNKRKDIEIIIE</sequence>
<dbReference type="RefSeq" id="WP_274152354.1">
    <property type="nucleotide sequence ID" value="NZ_CP117812.1"/>
</dbReference>
<dbReference type="SMART" id="SM00220">
    <property type="entry name" value="S_TKc"/>
    <property type="match status" value="1"/>
</dbReference>
<reference evidence="7 8" key="1">
    <citation type="submission" date="2023-02" db="EMBL/GenBank/DDBJ databases">
        <title>Genome sequence of Lentisphaera profundi SAORIC-696.</title>
        <authorList>
            <person name="Kim e."/>
            <person name="Cho J.-C."/>
            <person name="Choi A."/>
            <person name="Kang I."/>
        </authorList>
    </citation>
    <scope>NUCLEOTIDE SEQUENCE [LARGE SCALE GENOMIC DNA]</scope>
    <source>
        <strain evidence="7 8">SAORIC-696</strain>
    </source>
</reference>
<proteinExistence type="predicted"/>
<dbReference type="SUPFAM" id="SSF56112">
    <property type="entry name" value="Protein kinase-like (PK-like)"/>
    <property type="match status" value="1"/>
</dbReference>
<dbReference type="EMBL" id="CP117812">
    <property type="protein sequence ID" value="WDE97765.1"/>
    <property type="molecule type" value="Genomic_DNA"/>
</dbReference>
<dbReference type="InterPro" id="IPR011009">
    <property type="entry name" value="Kinase-like_dom_sf"/>
</dbReference>
<name>A0ABY7VX41_9BACT</name>
<keyword evidence="2" id="KW-0547">Nucleotide-binding</keyword>
<dbReference type="SUPFAM" id="SSF48452">
    <property type="entry name" value="TPR-like"/>
    <property type="match status" value="1"/>
</dbReference>
<dbReference type="Gene3D" id="1.25.40.10">
    <property type="entry name" value="Tetratricopeptide repeat domain"/>
    <property type="match status" value="1"/>
</dbReference>
<dbReference type="Gene3D" id="1.10.510.10">
    <property type="entry name" value="Transferase(Phosphotransferase) domain 1"/>
    <property type="match status" value="1"/>
</dbReference>
<organism evidence="7 8">
    <name type="scientific">Lentisphaera profundi</name>
    <dbReference type="NCBI Taxonomy" id="1658616"/>
    <lineage>
        <taxon>Bacteria</taxon>
        <taxon>Pseudomonadati</taxon>
        <taxon>Lentisphaerota</taxon>
        <taxon>Lentisphaeria</taxon>
        <taxon>Lentisphaerales</taxon>
        <taxon>Lentisphaeraceae</taxon>
        <taxon>Lentisphaera</taxon>
    </lineage>
</organism>
<feature type="domain" description="Protein kinase" evidence="6">
    <location>
        <begin position="52"/>
        <end position="338"/>
    </location>
</feature>
<dbReference type="PANTHER" id="PTHR43289">
    <property type="entry name" value="MITOGEN-ACTIVATED PROTEIN KINASE KINASE KINASE 20-RELATED"/>
    <property type="match status" value="1"/>
</dbReference>
<dbReference type="Proteomes" id="UP001214250">
    <property type="component" value="Chromosome 2"/>
</dbReference>
<dbReference type="SUPFAM" id="SSF52047">
    <property type="entry name" value="RNI-like"/>
    <property type="match status" value="1"/>
</dbReference>
<feature type="region of interest" description="Disordered" evidence="5">
    <location>
        <begin position="227"/>
        <end position="247"/>
    </location>
</feature>
<dbReference type="PANTHER" id="PTHR43289:SF6">
    <property type="entry name" value="SERINE_THREONINE-PROTEIN KINASE NEKL-3"/>
    <property type="match status" value="1"/>
</dbReference>
<dbReference type="GO" id="GO:0016301">
    <property type="term" value="F:kinase activity"/>
    <property type="evidence" value="ECO:0007669"/>
    <property type="project" value="UniProtKB-KW"/>
</dbReference>
<evidence type="ECO:0000256" key="1">
    <source>
        <dbReference type="ARBA" id="ARBA00022679"/>
    </source>
</evidence>